<dbReference type="GO" id="GO:0003746">
    <property type="term" value="F:translation elongation factor activity"/>
    <property type="evidence" value="ECO:0007669"/>
    <property type="project" value="TreeGrafter"/>
</dbReference>
<dbReference type="InterPro" id="IPR035531">
    <property type="entry name" value="GTPBP1-like"/>
</dbReference>
<dbReference type="CDD" id="cd03694">
    <property type="entry name" value="GTPBP_II"/>
    <property type="match status" value="1"/>
</dbReference>
<dbReference type="PROSITE" id="PS51722">
    <property type="entry name" value="G_TR_2"/>
    <property type="match status" value="1"/>
</dbReference>
<reference evidence="4 5" key="1">
    <citation type="submission" date="2012-01" db="EMBL/GenBank/DDBJ databases">
        <title>Improved High-Quality Draft sequence of Metallosphaera yellowstonensis MK1.</title>
        <authorList>
            <consortium name="US DOE Joint Genome Institute"/>
            <person name="Lucas S."/>
            <person name="Han J."/>
            <person name="Cheng J.-F."/>
            <person name="Goodwin L."/>
            <person name="Pitluck S."/>
            <person name="Peters L."/>
            <person name="Teshima H."/>
            <person name="Detter J.C."/>
            <person name="Han C."/>
            <person name="Tapia R."/>
            <person name="Land M."/>
            <person name="Hauser L."/>
            <person name="Kyrpides N."/>
            <person name="Kozubal M."/>
            <person name="Macur R.E."/>
            <person name="Jay Z."/>
            <person name="Inskeep W."/>
            <person name="Woyke T."/>
        </authorList>
    </citation>
    <scope>NUCLEOTIDE SEQUENCE [LARGE SCALE GENOMIC DNA]</scope>
    <source>
        <strain evidence="4 5">MK1</strain>
    </source>
</reference>
<evidence type="ECO:0000256" key="2">
    <source>
        <dbReference type="ARBA" id="ARBA00023134"/>
    </source>
</evidence>
<organism evidence="4 5">
    <name type="scientific">Metallosphaera yellowstonensis MK1</name>
    <dbReference type="NCBI Taxonomy" id="671065"/>
    <lineage>
        <taxon>Archaea</taxon>
        <taxon>Thermoproteota</taxon>
        <taxon>Thermoprotei</taxon>
        <taxon>Sulfolobales</taxon>
        <taxon>Sulfolobaceae</taxon>
        <taxon>Metallosphaera</taxon>
    </lineage>
</organism>
<dbReference type="InterPro" id="IPR000795">
    <property type="entry name" value="T_Tr_GTP-bd_dom"/>
</dbReference>
<dbReference type="SUPFAM" id="SSF50465">
    <property type="entry name" value="EF-Tu/eEF-1alpha/eIF2-gamma C-terminal domain"/>
    <property type="match status" value="1"/>
</dbReference>
<dbReference type="PRINTS" id="PR00315">
    <property type="entry name" value="ELONGATNFCT"/>
</dbReference>
<dbReference type="EMBL" id="JH597761">
    <property type="protein sequence ID" value="EHP70651.1"/>
    <property type="molecule type" value="Genomic_DNA"/>
</dbReference>
<dbReference type="HOGENOM" id="CLU_012821_2_0_2"/>
<dbReference type="OrthoDB" id="30874at2157"/>
<dbReference type="InterPro" id="IPR050055">
    <property type="entry name" value="EF-Tu_GTPase"/>
</dbReference>
<gene>
    <name evidence="4" type="ORF">MetMK1DRAFT_00011540</name>
</gene>
<dbReference type="GO" id="GO:0003924">
    <property type="term" value="F:GTPase activity"/>
    <property type="evidence" value="ECO:0007669"/>
    <property type="project" value="InterPro"/>
</dbReference>
<evidence type="ECO:0000259" key="3">
    <source>
        <dbReference type="PROSITE" id="PS51722"/>
    </source>
</evidence>
<dbReference type="InterPro" id="IPR009001">
    <property type="entry name" value="Transl_elong_EF1A/Init_IF2_C"/>
</dbReference>
<dbReference type="AlphaFoldDB" id="H2C330"/>
<feature type="domain" description="Tr-type G" evidence="3">
    <location>
        <begin position="109"/>
        <end position="340"/>
    </location>
</feature>
<protein>
    <submittedName>
        <fullName evidence="4">GTPase</fullName>
    </submittedName>
</protein>
<accession>H2C330</accession>
<dbReference type="SUPFAM" id="SSF50447">
    <property type="entry name" value="Translation proteins"/>
    <property type="match status" value="1"/>
</dbReference>
<dbReference type="STRING" id="671065.MetMK1DRAFT_00011540"/>
<dbReference type="eggNOG" id="arCOG01562">
    <property type="taxonomic scope" value="Archaea"/>
</dbReference>
<dbReference type="InterPro" id="IPR009000">
    <property type="entry name" value="Transl_B-barrel_sf"/>
</dbReference>
<dbReference type="GO" id="GO:0005525">
    <property type="term" value="F:GTP binding"/>
    <property type="evidence" value="ECO:0007669"/>
    <property type="project" value="UniProtKB-KW"/>
</dbReference>
<name>H2C330_9CREN</name>
<dbReference type="Pfam" id="PF03144">
    <property type="entry name" value="GTP_EFTU_D2"/>
    <property type="match status" value="1"/>
</dbReference>
<dbReference type="CDD" id="cd04165">
    <property type="entry name" value="GTPBP1_like"/>
    <property type="match status" value="1"/>
</dbReference>
<evidence type="ECO:0000313" key="4">
    <source>
        <dbReference type="EMBL" id="EHP70651.1"/>
    </source>
</evidence>
<dbReference type="InterPro" id="IPR004161">
    <property type="entry name" value="EFTu-like_2"/>
</dbReference>
<dbReference type="SUPFAM" id="SSF52540">
    <property type="entry name" value="P-loop containing nucleoside triphosphate hydrolases"/>
    <property type="match status" value="1"/>
</dbReference>
<dbReference type="Gene3D" id="2.40.30.10">
    <property type="entry name" value="Translation factors"/>
    <property type="match status" value="2"/>
</dbReference>
<dbReference type="Pfam" id="PF00009">
    <property type="entry name" value="GTP_EFTU"/>
    <property type="match status" value="1"/>
</dbReference>
<dbReference type="PANTHER" id="PTHR43721:SF9">
    <property type="entry name" value="GTP-BINDING PROTEIN 1"/>
    <property type="match status" value="1"/>
</dbReference>
<keyword evidence="2" id="KW-0342">GTP-binding</keyword>
<dbReference type="RefSeq" id="WP_009071439.1">
    <property type="nucleotide sequence ID" value="NZ_JH597761.1"/>
</dbReference>
<dbReference type="CDD" id="cd03708">
    <property type="entry name" value="GTPBP_III"/>
    <property type="match status" value="1"/>
</dbReference>
<dbReference type="Proteomes" id="UP000003980">
    <property type="component" value="Unassembled WGS sequence"/>
</dbReference>
<sequence length="520" mass="57762">MKFPRESEIGKIEYKLILADLREDRLQQLASQMKYRIEEGGGEAIYVVGVSDEGDAIGLSKEDLQETLNSIERIASMINSKVAHKRIVEFKKGLYVAEVLVRFQRDKVPIQVNVAVMGHVNAGKSTLTGTLILGKLDDGNGALRSAVARYLHEVISGRTSSITMRLLGFNERGEAVNPACRDPLDEAEVTLKSSKTIRLIDLGGHERYLRTTLKGLLGYEVDYVMLVVGADDGLSIMGREHLAVSAVLKFPIFVVITKVDKFPDERVREVIGQIKDVLKIPGINRLAMEVDDEGDVLNGIIGIRSLRVVPIFKVSNVTGKGLNLLLRFMNMLPPKRVKPERSTLVYLDEIYNVPGVGTVVLGSVIRGKVSVNDQLFVGPTKLSEFIEVKIKSIQLNKVFVESVGEGSIATFALQGVTRESLRKGMVLTKSPPKGIRNFWSKVIVLHHPTTIREGYVATMHLYTIRQAIRFSKISKGVLRSGDSSDVEMSFMFRPEYVEPGQIFVFREGRTRGLGIITRVE</sequence>
<keyword evidence="1" id="KW-0547">Nucleotide-binding</keyword>
<evidence type="ECO:0000313" key="5">
    <source>
        <dbReference type="Proteomes" id="UP000003980"/>
    </source>
</evidence>
<proteinExistence type="predicted"/>
<dbReference type="Gene3D" id="3.40.50.300">
    <property type="entry name" value="P-loop containing nucleotide triphosphate hydrolases"/>
    <property type="match status" value="1"/>
</dbReference>
<evidence type="ECO:0000256" key="1">
    <source>
        <dbReference type="ARBA" id="ARBA00022741"/>
    </source>
</evidence>
<keyword evidence="5" id="KW-1185">Reference proteome</keyword>
<dbReference type="PANTHER" id="PTHR43721">
    <property type="entry name" value="ELONGATION FACTOR TU-RELATED"/>
    <property type="match status" value="1"/>
</dbReference>
<dbReference type="InterPro" id="IPR027417">
    <property type="entry name" value="P-loop_NTPase"/>
</dbReference>